<feature type="domain" description="FCP1 homology" evidence="2">
    <location>
        <begin position="111"/>
        <end position="273"/>
    </location>
</feature>
<comment type="subunit">
    <text evidence="1">Component of the TIM23 complex.</text>
</comment>
<dbReference type="InterPro" id="IPR004274">
    <property type="entry name" value="FCP1_dom"/>
</dbReference>
<keyword evidence="1" id="KW-0813">Transport</keyword>
<evidence type="ECO:0000259" key="2">
    <source>
        <dbReference type="PROSITE" id="PS50969"/>
    </source>
</evidence>
<keyword evidence="1" id="KW-0811">Translocation</keyword>
<dbReference type="SUPFAM" id="SSF56784">
    <property type="entry name" value="HAD-like"/>
    <property type="match status" value="1"/>
</dbReference>
<protein>
    <recommendedName>
        <fullName evidence="1">Mitochondrial import inner membrane translocase subunit TIM50</fullName>
    </recommendedName>
</protein>
<dbReference type="SMART" id="SM00577">
    <property type="entry name" value="CPDc"/>
    <property type="match status" value="1"/>
</dbReference>
<dbReference type="GO" id="GO:0015031">
    <property type="term" value="P:protein transport"/>
    <property type="evidence" value="ECO:0007669"/>
    <property type="project" value="UniProtKB-KW"/>
</dbReference>
<proteinExistence type="inferred from homology"/>
<dbReference type="PANTHER" id="PTHR12210">
    <property type="entry name" value="DULLARD PROTEIN PHOSPHATASE"/>
    <property type="match status" value="1"/>
</dbReference>
<dbReference type="EMBL" id="GDID01000576">
    <property type="protein sequence ID" value="JAP96030.1"/>
    <property type="molecule type" value="Transcribed_RNA"/>
</dbReference>
<dbReference type="Pfam" id="PF03031">
    <property type="entry name" value="NIF"/>
    <property type="match status" value="1"/>
</dbReference>
<keyword evidence="1" id="KW-0496">Mitochondrion</keyword>
<dbReference type="Gene3D" id="3.40.50.1000">
    <property type="entry name" value="HAD superfamily/HAD-like"/>
    <property type="match status" value="1"/>
</dbReference>
<evidence type="ECO:0000256" key="1">
    <source>
        <dbReference type="RuleBase" id="RU365079"/>
    </source>
</evidence>
<comment type="similarity">
    <text evidence="1">Belongs to the TIM50 family.</text>
</comment>
<comment type="subcellular location">
    <subcellularLocation>
        <location evidence="1">Mitochondrion inner membrane</location>
        <topology evidence="1">Single-pass membrane protein</topology>
    </subcellularLocation>
</comment>
<feature type="non-terminal residue" evidence="3">
    <location>
        <position position="285"/>
    </location>
</feature>
<dbReference type="PROSITE" id="PS50969">
    <property type="entry name" value="FCP1"/>
    <property type="match status" value="1"/>
</dbReference>
<keyword evidence="1" id="KW-0653">Protein transport</keyword>
<dbReference type="InterPro" id="IPR036412">
    <property type="entry name" value="HAD-like_sf"/>
</dbReference>
<dbReference type="CDD" id="cd07521">
    <property type="entry name" value="HAD_FCP1-like"/>
    <property type="match status" value="1"/>
</dbReference>
<dbReference type="GO" id="GO:0005744">
    <property type="term" value="C:TIM23 mitochondrial import inner membrane translocase complex"/>
    <property type="evidence" value="ECO:0007669"/>
    <property type="project" value="UniProtKB-UniRule"/>
</dbReference>
<evidence type="ECO:0000313" key="3">
    <source>
        <dbReference type="EMBL" id="JAP96030.1"/>
    </source>
</evidence>
<accession>A0A146KGZ5</accession>
<dbReference type="AlphaFoldDB" id="A0A146KGZ5"/>
<reference evidence="3" key="1">
    <citation type="submission" date="2015-07" db="EMBL/GenBank/DDBJ databases">
        <title>Adaptation to a free-living lifestyle via gene acquisitions in the diplomonad Trepomonas sp. PC1.</title>
        <authorList>
            <person name="Xu F."/>
            <person name="Jerlstrom-Hultqvist J."/>
            <person name="Kolisko M."/>
            <person name="Simpson A.G.B."/>
            <person name="Roger A.J."/>
            <person name="Svard S.G."/>
            <person name="Andersson J.O."/>
        </authorList>
    </citation>
    <scope>NUCLEOTIDE SEQUENCE</scope>
    <source>
        <strain evidence="3">PC1</strain>
    </source>
</reference>
<dbReference type="InterPro" id="IPR050365">
    <property type="entry name" value="TIM50"/>
</dbReference>
<comment type="function">
    <text evidence="1">Essential component of the TIM23 complex, a complex that mediates the translocation of transit peptide-containing proteins across the mitochondrial inner membrane.</text>
</comment>
<sequence length="285" mass="33311">PVIKKYSTIQPNVTQISAASKKQGPFPNLHYLSRKPPLTIQPKNASHIKQVYPLRPFMQSMPQVNNLIKPRPQFYVGQQLVFVDKRTNTEERTIHEYSIPINFKYFIKDIYQSQKPLLCLDMDLTLLFTRIGLVKPFDIQMNLSQGSTKVSYSVLLRPFLHEFLEEMSKLWDLMIFTSAGQLYADELINRFDKYKLIQHRVYQQHCVQIIECGVPVYVKDLSRVGQSLNNVILVDDNPRSIQFQTKNSILIKAFDGSPHDNELFLLQRRLQKVHEHWLTSHSVIK</sequence>
<feature type="non-terminal residue" evidence="3">
    <location>
        <position position="1"/>
    </location>
</feature>
<dbReference type="InterPro" id="IPR023214">
    <property type="entry name" value="HAD_sf"/>
</dbReference>
<organism evidence="3">
    <name type="scientific">Trepomonas sp. PC1</name>
    <dbReference type="NCBI Taxonomy" id="1076344"/>
    <lineage>
        <taxon>Eukaryota</taxon>
        <taxon>Metamonada</taxon>
        <taxon>Diplomonadida</taxon>
        <taxon>Hexamitidae</taxon>
        <taxon>Hexamitinae</taxon>
        <taxon>Trepomonas</taxon>
    </lineage>
</organism>
<name>A0A146KGZ5_9EUKA</name>
<gene>
    <name evidence="3" type="ORF">TPC1_10773</name>
</gene>
<keyword evidence="1" id="KW-0809">Transit peptide</keyword>